<feature type="compositionally biased region" description="Basic and acidic residues" evidence="1">
    <location>
        <begin position="132"/>
        <end position="144"/>
    </location>
</feature>
<comment type="caution">
    <text evidence="2">The sequence shown here is derived from an EMBL/GenBank/DDBJ whole genome shotgun (WGS) entry which is preliminary data.</text>
</comment>
<evidence type="ECO:0000313" key="3">
    <source>
        <dbReference type="Proteomes" id="UP000886520"/>
    </source>
</evidence>
<reference evidence="2" key="1">
    <citation type="submission" date="2021-01" db="EMBL/GenBank/DDBJ databases">
        <title>Adiantum capillus-veneris genome.</title>
        <authorList>
            <person name="Fang Y."/>
            <person name="Liao Q."/>
        </authorList>
    </citation>
    <scope>NUCLEOTIDE SEQUENCE</scope>
    <source>
        <strain evidence="2">H3</strain>
        <tissue evidence="2">Leaf</tissue>
    </source>
</reference>
<name>A0A9D4U6F7_ADICA</name>
<keyword evidence="3" id="KW-1185">Reference proteome</keyword>
<feature type="region of interest" description="Disordered" evidence="1">
    <location>
        <begin position="89"/>
        <end position="144"/>
    </location>
</feature>
<dbReference type="AlphaFoldDB" id="A0A9D4U6F7"/>
<evidence type="ECO:0000313" key="2">
    <source>
        <dbReference type="EMBL" id="KAI5061887.1"/>
    </source>
</evidence>
<sequence>MPKSRPARKGSISRAGEDQPTPPNEELTLSTDTVKEPNEELQSLKSAVQLLAKQQAVQAQCVNQLMNKIKGDVLSDVAQQNVGFPLPTDPANYQLRSGALSSEQEASNGSENPGPADVLDEPTTTGSHAHPKATERSRARVGKDSDDLQNWVAWKWRWAVEANKAKELSQRINELNNNKGKVNRDVVRRNNHRNYHSRSKDDSMLARGWAITRPAKLNLKALPAPVSSPTSTHSPSAQAFENDDGLGWKASSTQIQSLQKQVSRLTGCFNKMMPTLIFLVNRAGSQKLVNHCFSQWKAVSNMKSTELHHLRRESNPIIKPCSRVLKGLGIAPVNDSTSQRKRVQRKASMAEYIQPKFERTPYASSTSATLKALHTLQVSLHHELQELQGIMASEMENLKRQVEARRPPTQNMKRYGGCGEGLRWKNDLLSVWEICNNVAQLLNKARYKLTSNGEHLPVAAVQPRGRVPIQHRNRHRYACHPIISVTTPEPRRGPGRSFSAAPIIRITSSEAPPPTPIGRRCGETMRAKANLEGSRRSPTLLSSTLQMEAQVPASNAAFIASR</sequence>
<feature type="compositionally biased region" description="Polar residues" evidence="1">
    <location>
        <begin position="99"/>
        <end position="111"/>
    </location>
</feature>
<dbReference type="EMBL" id="JABFUD020000022">
    <property type="protein sequence ID" value="KAI5061887.1"/>
    <property type="molecule type" value="Genomic_DNA"/>
</dbReference>
<feature type="region of interest" description="Disordered" evidence="1">
    <location>
        <begin position="1"/>
        <end position="40"/>
    </location>
</feature>
<accession>A0A9D4U6F7</accession>
<dbReference type="Proteomes" id="UP000886520">
    <property type="component" value="Chromosome 22"/>
</dbReference>
<proteinExistence type="predicted"/>
<dbReference type="OrthoDB" id="1931252at2759"/>
<protein>
    <submittedName>
        <fullName evidence="2">Uncharacterized protein</fullName>
    </submittedName>
</protein>
<organism evidence="2 3">
    <name type="scientific">Adiantum capillus-veneris</name>
    <name type="common">Maidenhair fern</name>
    <dbReference type="NCBI Taxonomy" id="13818"/>
    <lineage>
        <taxon>Eukaryota</taxon>
        <taxon>Viridiplantae</taxon>
        <taxon>Streptophyta</taxon>
        <taxon>Embryophyta</taxon>
        <taxon>Tracheophyta</taxon>
        <taxon>Polypodiopsida</taxon>
        <taxon>Polypodiidae</taxon>
        <taxon>Polypodiales</taxon>
        <taxon>Pteridineae</taxon>
        <taxon>Pteridaceae</taxon>
        <taxon>Vittarioideae</taxon>
        <taxon>Adiantum</taxon>
    </lineage>
</organism>
<gene>
    <name evidence="2" type="ORF">GOP47_0022426</name>
</gene>
<evidence type="ECO:0000256" key="1">
    <source>
        <dbReference type="SAM" id="MobiDB-lite"/>
    </source>
</evidence>